<dbReference type="EMBL" id="GL377575">
    <property type="protein sequence ID" value="EFJ30424.1"/>
    <property type="molecule type" value="Genomic_DNA"/>
</dbReference>
<protein>
    <recommendedName>
        <fullName evidence="1">Late embryogenesis abundant protein LEA-2 subgroup domain-containing protein</fullName>
    </recommendedName>
</protein>
<dbReference type="Pfam" id="PF03168">
    <property type="entry name" value="LEA_2"/>
    <property type="match status" value="1"/>
</dbReference>
<proteinExistence type="predicted"/>
<evidence type="ECO:0000313" key="2">
    <source>
        <dbReference type="EMBL" id="EFJ28530.1"/>
    </source>
</evidence>
<organism evidence="4">
    <name type="scientific">Selaginella moellendorffii</name>
    <name type="common">Spikemoss</name>
    <dbReference type="NCBI Taxonomy" id="88036"/>
    <lineage>
        <taxon>Eukaryota</taxon>
        <taxon>Viridiplantae</taxon>
        <taxon>Streptophyta</taxon>
        <taxon>Embryophyta</taxon>
        <taxon>Tracheophyta</taxon>
        <taxon>Lycopodiopsida</taxon>
        <taxon>Selaginellales</taxon>
        <taxon>Selaginellaceae</taxon>
        <taxon>Selaginella</taxon>
    </lineage>
</organism>
<evidence type="ECO:0000259" key="1">
    <source>
        <dbReference type="Pfam" id="PF03168"/>
    </source>
</evidence>
<dbReference type="AlphaFoldDB" id="D8RB41"/>
<evidence type="ECO:0000313" key="3">
    <source>
        <dbReference type="EMBL" id="EFJ30424.1"/>
    </source>
</evidence>
<dbReference type="HOGENOM" id="CLU_050605_4_1_1"/>
<dbReference type="InterPro" id="IPR055301">
    <property type="entry name" value="Lea14-like_2"/>
</dbReference>
<dbReference type="OrthoDB" id="1929523at2759"/>
<feature type="non-terminal residue" evidence="3">
    <location>
        <position position="1"/>
    </location>
</feature>
<dbReference type="PANTHER" id="PTHR31852">
    <property type="entry name" value="LATE EMBRYOGENESIS ABUNDANT (LEA) HYDROXYPROLINE-RICH GLYCOPROTEIN FAMILY"/>
    <property type="match status" value="1"/>
</dbReference>
<dbReference type="InParanoid" id="D8RB41"/>
<dbReference type="KEGG" id="smo:SELMODRAFT_17211"/>
<dbReference type="FunCoup" id="D8RB41">
    <property type="interactions" value="21"/>
</dbReference>
<dbReference type="OMA" id="THDAGCA"/>
<dbReference type="eggNOG" id="ENOG502RZ37">
    <property type="taxonomic scope" value="Eukaryota"/>
</dbReference>
<name>D8RB41_SELML</name>
<dbReference type="Gramene" id="EFJ30424">
    <property type="protein sequence ID" value="EFJ30424"/>
    <property type="gene ID" value="SELMODRAFT_17213"/>
</dbReference>
<feature type="domain" description="Late embryogenesis abundant protein LEA-2 subgroup" evidence="1">
    <location>
        <begin position="57"/>
        <end position="149"/>
    </location>
</feature>
<dbReference type="KEGG" id="smo:SELMODRAFT_17213"/>
<gene>
    <name evidence="2" type="ORF">SELMODRAFT_17211</name>
    <name evidence="3" type="ORF">SELMODRAFT_17213</name>
</gene>
<dbReference type="Proteomes" id="UP000001514">
    <property type="component" value="Unassembled WGS sequence"/>
</dbReference>
<keyword evidence="4" id="KW-1185">Reference proteome</keyword>
<dbReference type="InterPro" id="IPR004864">
    <property type="entry name" value="LEA_2"/>
</dbReference>
<dbReference type="EMBL" id="GL377579">
    <property type="protein sequence ID" value="EFJ28530.1"/>
    <property type="molecule type" value="Genomic_DNA"/>
</dbReference>
<reference evidence="3 4" key="1">
    <citation type="journal article" date="2011" name="Science">
        <title>The Selaginella genome identifies genetic changes associated with the evolution of vascular plants.</title>
        <authorList>
            <person name="Banks J.A."/>
            <person name="Nishiyama T."/>
            <person name="Hasebe M."/>
            <person name="Bowman J.L."/>
            <person name="Gribskov M."/>
            <person name="dePamphilis C."/>
            <person name="Albert V.A."/>
            <person name="Aono N."/>
            <person name="Aoyama T."/>
            <person name="Ambrose B.A."/>
            <person name="Ashton N.W."/>
            <person name="Axtell M.J."/>
            <person name="Barker E."/>
            <person name="Barker M.S."/>
            <person name="Bennetzen J.L."/>
            <person name="Bonawitz N.D."/>
            <person name="Chapple C."/>
            <person name="Cheng C."/>
            <person name="Correa L.G."/>
            <person name="Dacre M."/>
            <person name="DeBarry J."/>
            <person name="Dreyer I."/>
            <person name="Elias M."/>
            <person name="Engstrom E.M."/>
            <person name="Estelle M."/>
            <person name="Feng L."/>
            <person name="Finet C."/>
            <person name="Floyd S.K."/>
            <person name="Frommer W.B."/>
            <person name="Fujita T."/>
            <person name="Gramzow L."/>
            <person name="Gutensohn M."/>
            <person name="Harholt J."/>
            <person name="Hattori M."/>
            <person name="Heyl A."/>
            <person name="Hirai T."/>
            <person name="Hiwatashi Y."/>
            <person name="Ishikawa M."/>
            <person name="Iwata M."/>
            <person name="Karol K.G."/>
            <person name="Koehler B."/>
            <person name="Kolukisaoglu U."/>
            <person name="Kubo M."/>
            <person name="Kurata T."/>
            <person name="Lalonde S."/>
            <person name="Li K."/>
            <person name="Li Y."/>
            <person name="Litt A."/>
            <person name="Lyons E."/>
            <person name="Manning G."/>
            <person name="Maruyama T."/>
            <person name="Michael T.P."/>
            <person name="Mikami K."/>
            <person name="Miyazaki S."/>
            <person name="Morinaga S."/>
            <person name="Murata T."/>
            <person name="Mueller-Roeber B."/>
            <person name="Nelson D.R."/>
            <person name="Obara M."/>
            <person name="Oguri Y."/>
            <person name="Olmstead R.G."/>
            <person name="Onodera N."/>
            <person name="Petersen B.L."/>
            <person name="Pils B."/>
            <person name="Prigge M."/>
            <person name="Rensing S.A."/>
            <person name="Riano-Pachon D.M."/>
            <person name="Roberts A.W."/>
            <person name="Sato Y."/>
            <person name="Scheller H.V."/>
            <person name="Schulz B."/>
            <person name="Schulz C."/>
            <person name="Shakirov E.V."/>
            <person name="Shibagaki N."/>
            <person name="Shinohara N."/>
            <person name="Shippen D.E."/>
            <person name="Soerensen I."/>
            <person name="Sotooka R."/>
            <person name="Sugimoto N."/>
            <person name="Sugita M."/>
            <person name="Sumikawa N."/>
            <person name="Tanurdzic M."/>
            <person name="Theissen G."/>
            <person name="Ulvskov P."/>
            <person name="Wakazuki S."/>
            <person name="Weng J.K."/>
            <person name="Willats W.W."/>
            <person name="Wipf D."/>
            <person name="Wolf P.G."/>
            <person name="Yang L."/>
            <person name="Zimmer A.D."/>
            <person name="Zhu Q."/>
            <person name="Mitros T."/>
            <person name="Hellsten U."/>
            <person name="Loque D."/>
            <person name="Otillar R."/>
            <person name="Salamov A."/>
            <person name="Schmutz J."/>
            <person name="Shapiro H."/>
            <person name="Lindquist E."/>
            <person name="Lucas S."/>
            <person name="Rokhsar D."/>
            <person name="Grigoriev I.V."/>
        </authorList>
    </citation>
    <scope>NUCLEOTIDE SEQUENCE [LARGE SCALE GENOMIC DNA]</scope>
</reference>
<evidence type="ECO:0000313" key="4">
    <source>
        <dbReference type="Proteomes" id="UP000001514"/>
    </source>
</evidence>
<dbReference type="SUPFAM" id="SSF117070">
    <property type="entry name" value="LEA14-like"/>
    <property type="match status" value="1"/>
</dbReference>
<accession>D8RB41</accession>
<feature type="non-terminal residue" evidence="3">
    <location>
        <position position="177"/>
    </location>
</feature>
<sequence length="177" mass="19058">ITLAVLVVIGILLLILALTVFKPKSPVISIDSVQLQSFNVSLNLLSPRLELGLTMWVSVYNPNRASFKYTNSTSVITYHGDEVGNARIPAGEIGARGREKFPTDVSIQAMQIVGNSNLLPDVASGSIPISTRTVVSGRVNVLNVIKRHATSTSVCNVTISVASRNVQDFKCSHKTKL</sequence>
<dbReference type="Gramene" id="EFJ28530">
    <property type="protein sequence ID" value="EFJ28530"/>
    <property type="gene ID" value="SELMODRAFT_17211"/>
</dbReference>
<dbReference type="Gene3D" id="2.60.40.1820">
    <property type="match status" value="1"/>
</dbReference>